<dbReference type="GO" id="GO:0005886">
    <property type="term" value="C:plasma membrane"/>
    <property type="evidence" value="ECO:0007669"/>
    <property type="project" value="UniProtKB-SubCell"/>
</dbReference>
<evidence type="ECO:0000313" key="9">
    <source>
        <dbReference type="Proteomes" id="UP000515150"/>
    </source>
</evidence>
<evidence type="ECO:0000256" key="4">
    <source>
        <dbReference type="ARBA" id="ARBA00022692"/>
    </source>
</evidence>
<gene>
    <name evidence="10" type="primary">LOC114869433</name>
</gene>
<protein>
    <recommendedName>
        <fullName evidence="8">Claudin</fullName>
    </recommendedName>
</protein>
<keyword evidence="4 8" id="KW-0812">Transmembrane</keyword>
<evidence type="ECO:0000313" key="10">
    <source>
        <dbReference type="RefSeq" id="XP_029029507.1"/>
    </source>
</evidence>
<organism evidence="9 10">
    <name type="scientific">Betta splendens</name>
    <name type="common">Siamese fighting fish</name>
    <dbReference type="NCBI Taxonomy" id="158456"/>
    <lineage>
        <taxon>Eukaryota</taxon>
        <taxon>Metazoa</taxon>
        <taxon>Chordata</taxon>
        <taxon>Craniata</taxon>
        <taxon>Vertebrata</taxon>
        <taxon>Euteleostomi</taxon>
        <taxon>Actinopterygii</taxon>
        <taxon>Neopterygii</taxon>
        <taxon>Teleostei</taxon>
        <taxon>Neoteleostei</taxon>
        <taxon>Acanthomorphata</taxon>
        <taxon>Anabantaria</taxon>
        <taxon>Anabantiformes</taxon>
        <taxon>Anabantoidei</taxon>
        <taxon>Osphronemidae</taxon>
        <taxon>Betta</taxon>
    </lineage>
</organism>
<dbReference type="InterPro" id="IPR017974">
    <property type="entry name" value="Claudin_CS"/>
</dbReference>
<feature type="transmembrane region" description="Helical" evidence="8">
    <location>
        <begin position="167"/>
        <end position="189"/>
    </location>
</feature>
<dbReference type="KEGG" id="bspl:114869433"/>
<proteinExistence type="inferred from homology"/>
<comment type="function">
    <text evidence="8">Claudins function as major constituents of the tight junction complexes that regulate the permeability of epithelia.</text>
</comment>
<dbReference type="RefSeq" id="XP_029029507.1">
    <property type="nucleotide sequence ID" value="XM_029173674.3"/>
</dbReference>
<comment type="similarity">
    <text evidence="1 8">Belongs to the claudin family.</text>
</comment>
<dbReference type="GeneID" id="114869433"/>
<reference evidence="10" key="1">
    <citation type="submission" date="2025-08" db="UniProtKB">
        <authorList>
            <consortium name="RefSeq"/>
        </authorList>
    </citation>
    <scope>IDENTIFICATION</scope>
</reference>
<keyword evidence="7 8" id="KW-0472">Membrane</keyword>
<evidence type="ECO:0000256" key="6">
    <source>
        <dbReference type="ARBA" id="ARBA00022989"/>
    </source>
</evidence>
<dbReference type="GO" id="GO:0005198">
    <property type="term" value="F:structural molecule activity"/>
    <property type="evidence" value="ECO:0007669"/>
    <property type="project" value="InterPro"/>
</dbReference>
<dbReference type="PROSITE" id="PS01346">
    <property type="entry name" value="CLAUDIN"/>
    <property type="match status" value="1"/>
</dbReference>
<keyword evidence="2 8" id="KW-0796">Tight junction</keyword>
<dbReference type="Gene3D" id="1.20.140.150">
    <property type="match status" value="1"/>
</dbReference>
<dbReference type="GO" id="GO:0005923">
    <property type="term" value="C:bicellular tight junction"/>
    <property type="evidence" value="ECO:0007669"/>
    <property type="project" value="UniProtKB-SubCell"/>
</dbReference>
<keyword evidence="3 8" id="KW-1003">Cell membrane</keyword>
<dbReference type="Pfam" id="PF00822">
    <property type="entry name" value="PMP22_Claudin"/>
    <property type="match status" value="1"/>
</dbReference>
<dbReference type="OrthoDB" id="8830244at2759"/>
<evidence type="ECO:0000256" key="1">
    <source>
        <dbReference type="ARBA" id="ARBA00008295"/>
    </source>
</evidence>
<evidence type="ECO:0000256" key="8">
    <source>
        <dbReference type="RuleBase" id="RU060637"/>
    </source>
</evidence>
<dbReference type="InParanoid" id="A0A6P7P9V2"/>
<dbReference type="InterPro" id="IPR006187">
    <property type="entry name" value="Claudin"/>
</dbReference>
<dbReference type="AlphaFoldDB" id="A0A6P7P9V2"/>
<evidence type="ECO:0000256" key="3">
    <source>
        <dbReference type="ARBA" id="ARBA00022475"/>
    </source>
</evidence>
<evidence type="ECO:0000256" key="5">
    <source>
        <dbReference type="ARBA" id="ARBA00022949"/>
    </source>
</evidence>
<keyword evidence="9" id="KW-1185">Reference proteome</keyword>
<dbReference type="FunFam" id="1.20.140.150:FF:000001">
    <property type="entry name" value="Claudin"/>
    <property type="match status" value="1"/>
</dbReference>
<dbReference type="PRINTS" id="PR01077">
    <property type="entry name" value="CLAUDIN"/>
</dbReference>
<feature type="transmembrane region" description="Helical" evidence="8">
    <location>
        <begin position="12"/>
        <end position="34"/>
    </location>
</feature>
<dbReference type="PANTHER" id="PTHR12002">
    <property type="entry name" value="CLAUDIN"/>
    <property type="match status" value="1"/>
</dbReference>
<dbReference type="Proteomes" id="UP000515150">
    <property type="component" value="Chromosome 14"/>
</dbReference>
<keyword evidence="5 8" id="KW-0965">Cell junction</keyword>
<comment type="subcellular location">
    <subcellularLocation>
        <location evidence="8">Cell junction</location>
        <location evidence="8">Tight junction</location>
    </subcellularLocation>
    <subcellularLocation>
        <location evidence="8">Cell membrane</location>
        <topology evidence="8">Multi-pass membrane protein</topology>
    </subcellularLocation>
</comment>
<dbReference type="InterPro" id="IPR004031">
    <property type="entry name" value="PMP22/EMP/MP20/Claudin"/>
</dbReference>
<sequence length="208" mass="22369">MTSLLVLSRLQILGAVLGSIGWMGTIISCGYPMWTVIFFLGCGIISHSPIWEGLWMSCVVQRTGQKQCKVYSSMLELPQHLQAARAMVVVSVVTGAVAVLMVAIGGKCPCLEDKVVKAKVSIASGVTFIASALLIIIPVSWTAHSVIRDFYDPLVLNSLSREFGASLYIGWASGALLLLGGSLLCLRCLPNHERPYKFTTFTSSASDV</sequence>
<feature type="transmembrane region" description="Helical" evidence="8">
    <location>
        <begin position="83"/>
        <end position="104"/>
    </location>
</feature>
<feature type="transmembrane region" description="Helical" evidence="8">
    <location>
        <begin position="125"/>
        <end position="147"/>
    </location>
</feature>
<name>A0A6P7P9V2_BETSP</name>
<evidence type="ECO:0000256" key="2">
    <source>
        <dbReference type="ARBA" id="ARBA00022427"/>
    </source>
</evidence>
<evidence type="ECO:0000256" key="7">
    <source>
        <dbReference type="ARBA" id="ARBA00023136"/>
    </source>
</evidence>
<keyword evidence="6 8" id="KW-1133">Transmembrane helix</keyword>
<accession>A0A6P7P9V2</accession>